<reference evidence="9 10" key="1">
    <citation type="submission" date="2019-10" db="EMBL/GenBank/DDBJ databases">
        <title>Whole genome shotgun sequence of Acrocarpospora pleiomorpha NBRC 16267.</title>
        <authorList>
            <person name="Ichikawa N."/>
            <person name="Kimura A."/>
            <person name="Kitahashi Y."/>
            <person name="Komaki H."/>
            <person name="Oguchi A."/>
        </authorList>
    </citation>
    <scope>NUCLEOTIDE SEQUENCE [LARGE SCALE GENOMIC DNA]</scope>
    <source>
        <strain evidence="9 10">NBRC 16267</strain>
    </source>
</reference>
<evidence type="ECO:0000256" key="6">
    <source>
        <dbReference type="ARBA" id="ARBA00023136"/>
    </source>
</evidence>
<dbReference type="AlphaFoldDB" id="A0A5M3XZK0"/>
<evidence type="ECO:0000313" key="9">
    <source>
        <dbReference type="EMBL" id="GES26534.1"/>
    </source>
</evidence>
<feature type="transmembrane region" description="Helical" evidence="7">
    <location>
        <begin position="80"/>
        <end position="107"/>
    </location>
</feature>
<dbReference type="GO" id="GO:0005886">
    <property type="term" value="C:plasma membrane"/>
    <property type="evidence" value="ECO:0007669"/>
    <property type="project" value="UniProtKB-SubCell"/>
</dbReference>
<feature type="transmembrane region" description="Helical" evidence="7">
    <location>
        <begin position="209"/>
        <end position="228"/>
    </location>
</feature>
<keyword evidence="6 7" id="KW-0472">Membrane</keyword>
<evidence type="ECO:0000256" key="2">
    <source>
        <dbReference type="ARBA" id="ARBA00022448"/>
    </source>
</evidence>
<dbReference type="CDD" id="cd06261">
    <property type="entry name" value="TM_PBP2"/>
    <property type="match status" value="1"/>
</dbReference>
<dbReference type="PANTHER" id="PTHR30151:SF41">
    <property type="entry name" value="ABC TRANSPORTER PERMEASE PROTEIN"/>
    <property type="match status" value="1"/>
</dbReference>
<keyword evidence="10" id="KW-1185">Reference proteome</keyword>
<name>A0A5M3XZK0_9ACTN</name>
<evidence type="ECO:0000259" key="8">
    <source>
        <dbReference type="PROSITE" id="PS50928"/>
    </source>
</evidence>
<evidence type="ECO:0000256" key="4">
    <source>
        <dbReference type="ARBA" id="ARBA00022692"/>
    </source>
</evidence>
<comment type="caution">
    <text evidence="9">The sequence shown here is derived from an EMBL/GenBank/DDBJ whole genome shotgun (WGS) entry which is preliminary data.</text>
</comment>
<dbReference type="PANTHER" id="PTHR30151">
    <property type="entry name" value="ALKANE SULFONATE ABC TRANSPORTER-RELATED, MEMBRANE SUBUNIT"/>
    <property type="match status" value="1"/>
</dbReference>
<dbReference type="InterPro" id="IPR035906">
    <property type="entry name" value="MetI-like_sf"/>
</dbReference>
<dbReference type="RefSeq" id="WP_218038880.1">
    <property type="nucleotide sequence ID" value="NZ_BAAAHM010000021.1"/>
</dbReference>
<evidence type="ECO:0000256" key="7">
    <source>
        <dbReference type="RuleBase" id="RU363032"/>
    </source>
</evidence>
<evidence type="ECO:0000256" key="5">
    <source>
        <dbReference type="ARBA" id="ARBA00022989"/>
    </source>
</evidence>
<feature type="transmembrane region" description="Helical" evidence="7">
    <location>
        <begin position="119"/>
        <end position="142"/>
    </location>
</feature>
<comment type="similarity">
    <text evidence="7">Belongs to the binding-protein-dependent transport system permease family.</text>
</comment>
<evidence type="ECO:0000256" key="1">
    <source>
        <dbReference type="ARBA" id="ARBA00004651"/>
    </source>
</evidence>
<sequence length="286" mass="31120">MTSITTTMAPAAEPITLAGQGRLRGYVTMGGPPLIVFGLFVAVWYLISYGLLSERRRFLLPPPHDVVSVGFLDWHNFAEILAGLGSTAAISLTGFAIAGAIGFTLAVVMSQSVAMERSFYPYAVALQTLPVLAMTPLVGLWFGFDTFSRILICSILALFPIITNTLFGLKSVEPSQRDLFDLMKAGRWTRLWRLEIPAALPNILTGLRISGGLSVIGAIVADFFFRQGDPGIGRLLDIYRASLETERLYAAIICSSLLGLALFLTNTLISRHVLRNWHASAHSKSS</sequence>
<accession>A0A5M3XZK0</accession>
<feature type="transmembrane region" description="Helical" evidence="7">
    <location>
        <begin position="148"/>
        <end position="169"/>
    </location>
</feature>
<keyword evidence="2 7" id="KW-0813">Transport</keyword>
<keyword evidence="3" id="KW-1003">Cell membrane</keyword>
<proteinExistence type="inferred from homology"/>
<feature type="transmembrane region" description="Helical" evidence="7">
    <location>
        <begin position="34"/>
        <end position="52"/>
    </location>
</feature>
<dbReference type="GO" id="GO:0055085">
    <property type="term" value="P:transmembrane transport"/>
    <property type="evidence" value="ECO:0007669"/>
    <property type="project" value="InterPro"/>
</dbReference>
<organism evidence="9 10">
    <name type="scientific">Acrocarpospora pleiomorpha</name>
    <dbReference type="NCBI Taxonomy" id="90975"/>
    <lineage>
        <taxon>Bacteria</taxon>
        <taxon>Bacillati</taxon>
        <taxon>Actinomycetota</taxon>
        <taxon>Actinomycetes</taxon>
        <taxon>Streptosporangiales</taxon>
        <taxon>Streptosporangiaceae</taxon>
        <taxon>Acrocarpospora</taxon>
    </lineage>
</organism>
<dbReference type="SUPFAM" id="SSF161098">
    <property type="entry name" value="MetI-like"/>
    <property type="match status" value="1"/>
</dbReference>
<evidence type="ECO:0000313" key="10">
    <source>
        <dbReference type="Proteomes" id="UP000377595"/>
    </source>
</evidence>
<gene>
    <name evidence="9" type="primary">ssuC_10</name>
    <name evidence="9" type="ORF">Aple_094330</name>
</gene>
<keyword evidence="5 7" id="KW-1133">Transmembrane helix</keyword>
<dbReference type="EMBL" id="BLAF01000090">
    <property type="protein sequence ID" value="GES26534.1"/>
    <property type="molecule type" value="Genomic_DNA"/>
</dbReference>
<dbReference type="PROSITE" id="PS50928">
    <property type="entry name" value="ABC_TM1"/>
    <property type="match status" value="1"/>
</dbReference>
<dbReference type="InterPro" id="IPR000515">
    <property type="entry name" value="MetI-like"/>
</dbReference>
<comment type="subcellular location">
    <subcellularLocation>
        <location evidence="1 7">Cell membrane</location>
        <topology evidence="1 7">Multi-pass membrane protein</topology>
    </subcellularLocation>
</comment>
<evidence type="ECO:0000256" key="3">
    <source>
        <dbReference type="ARBA" id="ARBA00022475"/>
    </source>
</evidence>
<dbReference type="Proteomes" id="UP000377595">
    <property type="component" value="Unassembled WGS sequence"/>
</dbReference>
<protein>
    <submittedName>
        <fullName evidence="9">Nitrate ABC transporter permease</fullName>
    </submittedName>
</protein>
<feature type="transmembrane region" description="Helical" evidence="7">
    <location>
        <begin position="248"/>
        <end position="269"/>
    </location>
</feature>
<dbReference type="Gene3D" id="1.10.3720.10">
    <property type="entry name" value="MetI-like"/>
    <property type="match status" value="1"/>
</dbReference>
<dbReference type="Pfam" id="PF00528">
    <property type="entry name" value="BPD_transp_1"/>
    <property type="match status" value="1"/>
</dbReference>
<feature type="domain" description="ABC transmembrane type-1" evidence="8">
    <location>
        <begin position="84"/>
        <end position="270"/>
    </location>
</feature>
<keyword evidence="4 7" id="KW-0812">Transmembrane</keyword>